<sequence length="755" mass="86081">MNHGDPEDEVIIKTENLKPSSTQDKNLRNERNPIVHPPPQQPIFQQRSSHVPPIPPSSFRPFAAQQEIGWIDTPLDHDDDEQHQHFLLSSHNGGSTTVNTNPYAIPFSSSHLNHSRRNRNSPKNNSNTDNHQVHDDFQLSATQQFNSNSKSSSLFTSVGLRQQEVNIEQQNEENETLQVSHQAPINKLSVNLLVQIFSFLCDQLEEKEEDAATAQDIYNEDDDDDEIELEDSQTSLDTAKNTMLNASHSLEELVIDGGSNRSSSEKTRINSPKKTPNKRDSAKYYSEFGIEDEDEELTTDWISSGLLSSKKSGGGDDENVIPQDSVNKIRRSISVPSISLLVSKNFTDHSRSKDDSSITQKSSTSAAAHSEKKPGKPVTWKSLKKQNAKEQAKLKNRCERFMVSHAKKRHTWIHYGNANISLVCKKWYIASCHNNVWALSCVMLFLHLTRFSVTFRSYDTDVLQRMLSTYYSKPKRTEEIRKKLQVLCDYLLPTKSVFMDTVIHVNNKQFSVEHLNAFSTKLTQELSKRASVMRDTVQALDKRITDTANTWSEKLEHHISQNKISNTLLGHDIQTSSPLQYQGGVTLEEVSFESAPTTTENVKPLEHGQVNNNQDERHVTDDRILSSQSPQQYSTTPNEEGNFEVIPSPTEIGNEIIENHRKRRTLSKRFSTRHSKINFKNIIDDDGMDDSILDQTADLLSSQKNMKISKRKSSSSFNQLPDDDLSNLNLYSNRYRFFKDTFIEMKKFNNLNLRD</sequence>
<feature type="region of interest" description="Disordered" evidence="1">
    <location>
        <begin position="90"/>
        <end position="132"/>
    </location>
</feature>
<dbReference type="GeneID" id="68096535"/>
<feature type="compositionally biased region" description="Polar residues" evidence="1">
    <location>
        <begin position="357"/>
        <end position="367"/>
    </location>
</feature>
<name>A0AA88GQP4_NAELO</name>
<evidence type="ECO:0000313" key="2">
    <source>
        <dbReference type="EMBL" id="KAG2383409.1"/>
    </source>
</evidence>
<reference evidence="2 3" key="1">
    <citation type="journal article" date="2018" name="BMC Genomics">
        <title>The genome of Naegleria lovaniensis, the basis for a comparative approach to unravel pathogenicity factors of the human pathogenic amoeba N. fowleri.</title>
        <authorList>
            <person name="Liechti N."/>
            <person name="Schurch N."/>
            <person name="Bruggmann R."/>
            <person name="Wittwer M."/>
        </authorList>
    </citation>
    <scope>NUCLEOTIDE SEQUENCE [LARGE SCALE GENOMIC DNA]</scope>
    <source>
        <strain evidence="2 3">ATCC 30569</strain>
    </source>
</reference>
<dbReference type="AlphaFoldDB" id="A0AA88GQP4"/>
<keyword evidence="3" id="KW-1185">Reference proteome</keyword>
<organism evidence="2 3">
    <name type="scientific">Naegleria lovaniensis</name>
    <name type="common">Amoeba</name>
    <dbReference type="NCBI Taxonomy" id="51637"/>
    <lineage>
        <taxon>Eukaryota</taxon>
        <taxon>Discoba</taxon>
        <taxon>Heterolobosea</taxon>
        <taxon>Tetramitia</taxon>
        <taxon>Eutetramitia</taxon>
        <taxon>Vahlkampfiidae</taxon>
        <taxon>Naegleria</taxon>
    </lineage>
</organism>
<feature type="region of interest" description="Disordered" evidence="1">
    <location>
        <begin position="594"/>
        <end position="647"/>
    </location>
</feature>
<feature type="compositionally biased region" description="Low complexity" evidence="1">
    <location>
        <begin position="121"/>
        <end position="130"/>
    </location>
</feature>
<evidence type="ECO:0000256" key="1">
    <source>
        <dbReference type="SAM" id="MobiDB-lite"/>
    </source>
</evidence>
<accession>A0AA88GQP4</accession>
<dbReference type="RefSeq" id="XP_044549088.1">
    <property type="nucleotide sequence ID" value="XM_044693680.1"/>
</dbReference>
<proteinExistence type="predicted"/>
<feature type="region of interest" description="Disordered" evidence="1">
    <location>
        <begin position="348"/>
        <end position="383"/>
    </location>
</feature>
<gene>
    <name evidence="2" type="ORF">C9374_004080</name>
</gene>
<feature type="region of interest" description="Disordered" evidence="1">
    <location>
        <begin position="255"/>
        <end position="281"/>
    </location>
</feature>
<protein>
    <submittedName>
        <fullName evidence="2">Uncharacterized protein</fullName>
    </submittedName>
</protein>
<dbReference type="Proteomes" id="UP000816034">
    <property type="component" value="Unassembled WGS sequence"/>
</dbReference>
<feature type="compositionally biased region" description="Polar residues" evidence="1">
    <location>
        <begin position="90"/>
        <end position="102"/>
    </location>
</feature>
<evidence type="ECO:0000313" key="3">
    <source>
        <dbReference type="Proteomes" id="UP000816034"/>
    </source>
</evidence>
<feature type="region of interest" description="Disordered" evidence="1">
    <location>
        <begin position="1"/>
        <end position="53"/>
    </location>
</feature>
<feature type="compositionally biased region" description="Basic and acidic residues" evidence="1">
    <location>
        <begin position="614"/>
        <end position="624"/>
    </location>
</feature>
<comment type="caution">
    <text evidence="2">The sequence shown here is derived from an EMBL/GenBank/DDBJ whole genome shotgun (WGS) entry which is preliminary data.</text>
</comment>
<feature type="compositionally biased region" description="Low complexity" evidence="1">
    <location>
        <begin position="626"/>
        <end position="637"/>
    </location>
</feature>
<dbReference type="EMBL" id="PYSW02000020">
    <property type="protein sequence ID" value="KAG2383409.1"/>
    <property type="molecule type" value="Genomic_DNA"/>
</dbReference>